<organism evidence="9 10">
    <name type="scientific">Penaeus vannamei</name>
    <name type="common">Whiteleg shrimp</name>
    <name type="synonym">Litopenaeus vannamei</name>
    <dbReference type="NCBI Taxonomy" id="6689"/>
    <lineage>
        <taxon>Eukaryota</taxon>
        <taxon>Metazoa</taxon>
        <taxon>Ecdysozoa</taxon>
        <taxon>Arthropoda</taxon>
        <taxon>Crustacea</taxon>
        <taxon>Multicrustacea</taxon>
        <taxon>Malacostraca</taxon>
        <taxon>Eumalacostraca</taxon>
        <taxon>Eucarida</taxon>
        <taxon>Decapoda</taxon>
        <taxon>Dendrobranchiata</taxon>
        <taxon>Penaeoidea</taxon>
        <taxon>Penaeidae</taxon>
        <taxon>Penaeus</taxon>
    </lineage>
</organism>
<dbReference type="PROSITE" id="PS01209">
    <property type="entry name" value="LDLRA_1"/>
    <property type="match status" value="1"/>
</dbReference>
<comment type="caution">
    <text evidence="9">The sequence shown here is derived from an EMBL/GenBank/DDBJ whole genome shotgun (WGS) entry which is preliminary data.</text>
</comment>
<feature type="domain" description="Pentraxin (PTX)" evidence="8">
    <location>
        <begin position="55"/>
        <end position="263"/>
    </location>
</feature>
<evidence type="ECO:0000256" key="1">
    <source>
        <dbReference type="ARBA" id="ARBA00004141"/>
    </source>
</evidence>
<evidence type="ECO:0000313" key="9">
    <source>
        <dbReference type="EMBL" id="ROT70081.1"/>
    </source>
</evidence>
<protein>
    <submittedName>
        <fullName evidence="9">Putative glycine receptor subunit alpha-2-like</fullName>
    </submittedName>
</protein>
<feature type="disulfide bond" evidence="6">
    <location>
        <begin position="391"/>
        <end position="406"/>
    </location>
</feature>
<evidence type="ECO:0000256" key="6">
    <source>
        <dbReference type="PROSITE-ProRule" id="PRU00124"/>
    </source>
</evidence>
<dbReference type="Proteomes" id="UP000283509">
    <property type="component" value="Unassembled WGS sequence"/>
</dbReference>
<dbReference type="SUPFAM" id="SSF57424">
    <property type="entry name" value="LDL receptor-like module"/>
    <property type="match status" value="1"/>
</dbReference>
<name>A0A3R7M2L9_PENVA</name>
<dbReference type="Gene3D" id="1.20.58.390">
    <property type="entry name" value="Neurotransmitter-gated ion-channel transmembrane domain"/>
    <property type="match status" value="2"/>
</dbReference>
<dbReference type="InterPro" id="IPR023415">
    <property type="entry name" value="LDLR_class-A_CS"/>
</dbReference>
<dbReference type="InterPro" id="IPR002172">
    <property type="entry name" value="LDrepeatLR_classA_rpt"/>
</dbReference>
<dbReference type="OrthoDB" id="6353068at2759"/>
<evidence type="ECO:0000256" key="3">
    <source>
        <dbReference type="ARBA" id="ARBA00022989"/>
    </source>
</evidence>
<dbReference type="InterPro" id="IPR038050">
    <property type="entry name" value="Neuro_actylchol_rec"/>
</dbReference>
<evidence type="ECO:0000256" key="7">
    <source>
        <dbReference type="SAM" id="Phobius"/>
    </source>
</evidence>
<dbReference type="PRINTS" id="PR00895">
    <property type="entry name" value="PENTAXIN"/>
</dbReference>
<accession>A0A3R7M2L9</accession>
<dbReference type="InterPro" id="IPR013320">
    <property type="entry name" value="ConA-like_dom_sf"/>
</dbReference>
<keyword evidence="10" id="KW-1185">Reference proteome</keyword>
<dbReference type="PROSITE" id="PS00236">
    <property type="entry name" value="NEUROTR_ION_CHANNEL"/>
    <property type="match status" value="1"/>
</dbReference>
<dbReference type="GO" id="GO:0004888">
    <property type="term" value="F:transmembrane signaling receptor activity"/>
    <property type="evidence" value="ECO:0007669"/>
    <property type="project" value="InterPro"/>
</dbReference>
<dbReference type="InterPro" id="IPR036719">
    <property type="entry name" value="Neuro-gated_channel_TM_sf"/>
</dbReference>
<feature type="transmembrane region" description="Helical" evidence="7">
    <location>
        <begin position="735"/>
        <end position="756"/>
    </location>
</feature>
<evidence type="ECO:0000256" key="5">
    <source>
        <dbReference type="ARBA" id="ARBA00023157"/>
    </source>
</evidence>
<dbReference type="SMART" id="SM00159">
    <property type="entry name" value="PTX"/>
    <property type="match status" value="1"/>
</dbReference>
<proteinExistence type="predicted"/>
<dbReference type="SUPFAM" id="SSF63712">
    <property type="entry name" value="Nicotinic receptor ligand binding domain-like"/>
    <property type="match status" value="1"/>
</dbReference>
<feature type="disulfide bond" evidence="6">
    <location>
        <begin position="379"/>
        <end position="397"/>
    </location>
</feature>
<feature type="disulfide bond" evidence="6">
    <location>
        <begin position="372"/>
        <end position="384"/>
    </location>
</feature>
<comment type="subcellular location">
    <subcellularLocation>
        <location evidence="1">Membrane</location>
        <topology evidence="1">Multi-pass membrane protein</topology>
    </subcellularLocation>
</comment>
<dbReference type="PROSITE" id="PS50068">
    <property type="entry name" value="LDLRA_2"/>
    <property type="match status" value="1"/>
</dbReference>
<feature type="transmembrane region" description="Helical" evidence="7">
    <location>
        <begin position="656"/>
        <end position="674"/>
    </location>
</feature>
<dbReference type="InterPro" id="IPR036734">
    <property type="entry name" value="Neur_chan_lig-bd_sf"/>
</dbReference>
<dbReference type="GO" id="GO:0005230">
    <property type="term" value="F:extracellular ligand-gated monoatomic ion channel activity"/>
    <property type="evidence" value="ECO:0007669"/>
    <property type="project" value="InterPro"/>
</dbReference>
<keyword evidence="5 6" id="KW-1015">Disulfide bond</keyword>
<evidence type="ECO:0000256" key="4">
    <source>
        <dbReference type="ARBA" id="ARBA00023136"/>
    </source>
</evidence>
<feature type="transmembrane region" description="Helical" evidence="7">
    <location>
        <begin position="793"/>
        <end position="815"/>
    </location>
</feature>
<dbReference type="GO" id="GO:0016020">
    <property type="term" value="C:membrane"/>
    <property type="evidence" value="ECO:0007669"/>
    <property type="project" value="UniProtKB-SubCell"/>
</dbReference>
<dbReference type="CDD" id="cd00112">
    <property type="entry name" value="LDLa"/>
    <property type="match status" value="1"/>
</dbReference>
<gene>
    <name evidence="9" type="ORF">C7M84_011651</name>
</gene>
<dbReference type="InterPro" id="IPR001759">
    <property type="entry name" value="PTX_dom"/>
</dbReference>
<dbReference type="AlphaFoldDB" id="A0A3R7M2L9"/>
<dbReference type="Pfam" id="PF00057">
    <property type="entry name" value="Ldl_recept_a"/>
    <property type="match status" value="1"/>
</dbReference>
<keyword evidence="2 7" id="KW-0812">Transmembrane</keyword>
<keyword evidence="4 7" id="KW-0472">Membrane</keyword>
<dbReference type="InterPro" id="IPR036055">
    <property type="entry name" value="LDL_receptor-like_sf"/>
</dbReference>
<dbReference type="Gene3D" id="4.10.400.10">
    <property type="entry name" value="Low-density Lipoprotein Receptor"/>
    <property type="match status" value="1"/>
</dbReference>
<dbReference type="EMBL" id="QCYY01002470">
    <property type="protein sequence ID" value="ROT70081.1"/>
    <property type="molecule type" value="Genomic_DNA"/>
</dbReference>
<dbReference type="Pfam" id="PF00354">
    <property type="entry name" value="Pentaxin"/>
    <property type="match status" value="1"/>
</dbReference>
<feature type="transmembrane region" description="Helical" evidence="7">
    <location>
        <begin position="623"/>
        <end position="644"/>
    </location>
</feature>
<dbReference type="SUPFAM" id="SSF49899">
    <property type="entry name" value="Concanavalin A-like lectins/glucanases"/>
    <property type="match status" value="1"/>
</dbReference>
<dbReference type="InterPro" id="IPR006201">
    <property type="entry name" value="Neur_channel"/>
</dbReference>
<keyword evidence="9" id="KW-0675">Receptor</keyword>
<dbReference type="SMART" id="SM00192">
    <property type="entry name" value="LDLa"/>
    <property type="match status" value="1"/>
</dbReference>
<reference evidence="9 10" key="2">
    <citation type="submission" date="2019-01" db="EMBL/GenBank/DDBJ databases">
        <title>The decoding of complex shrimp genome reveals the adaptation for benthos swimmer, frequently molting mechanism and breeding impact on genome.</title>
        <authorList>
            <person name="Sun Y."/>
            <person name="Gao Y."/>
            <person name="Yu Y."/>
        </authorList>
    </citation>
    <scope>NUCLEOTIDE SEQUENCE [LARGE SCALE GENOMIC DNA]</scope>
    <source>
        <tissue evidence="9">Muscle</tissue>
    </source>
</reference>
<dbReference type="PANTHER" id="PTHR18945">
    <property type="entry name" value="NEUROTRANSMITTER GATED ION CHANNEL"/>
    <property type="match status" value="1"/>
</dbReference>
<dbReference type="SUPFAM" id="SSF90112">
    <property type="entry name" value="Neurotransmitter-gated ion-channel transmembrane pore"/>
    <property type="match status" value="1"/>
</dbReference>
<sequence length="818" mass="93807">MVVLQHKTVHLRQQIPIEEFPGMALYKVILGLVCTLGLISPEPVTAQDSRLPPQRVKLVSFQASEAASTNSSARFLPDFPEMAAVTLNLWVKFRHFSPAVEIIVSYFGFNDDWLHFWHDFLDGVLVFRVYGYKVTTPVKIPLYVWNHITFSFVLASSEYHVLVNDKEITSNLTVDYENRIGKNLPGGGVLILGQDQDSPGGGFSIPQAFSGDLADFCLLSQYFPLNNLKDFRCYEHTSIEKSLWLDAEKDWSLDGDVKAFLINTSTLDYKFREPYVMLPEQKYFPGLCSESQLDRQLHIDGTMNLRPVFHGTFYTKLWWDNTSWVMASRLLPNLKATMINNDPEDYPVGLHQWLLSGDNCPAGEVDLLLTVCGEESFPCNDGTCVHMSHRCDLRAHCDDGSDEMKCDKVFVGTDYEKTLPPPPPETEDVLNVTLSVIITAVRTLDLLDQTVTLDVQLISEWEDPRLQYADLQPEQFKNQVQDIDRIWQPRLITTDDTGSLVDLMNRDMFLVVIQESEPLPSDDTRYIKAIVFPGSGNPLLLRQELSITFQCQFDLLWFPFDNQRCSINFRLNDVESKLVRMIASEPQYLGPEKLLEYEVRQVTLKGKDERSGQKLTIVFTNLFLYYLANSYLPSFLLVVISYSTFYFRLEDFNERIMVSITAMLVLVALFQQTSSTILKTTYLKLIDVWYMMNEVKVFPATRSSKGWLRYDERASTGNMLAKIFQSNQSLQLIDVWYMVCIVVDFVMVILLVVIDFTRYYNTNLVKVFPASGGSKPQHRDQDMSRKYNMMARVGLPIVFFLFLAVYGIIAAVQYFTGY</sequence>
<evidence type="ECO:0000313" key="10">
    <source>
        <dbReference type="Proteomes" id="UP000283509"/>
    </source>
</evidence>
<evidence type="ECO:0000259" key="8">
    <source>
        <dbReference type="SMART" id="SM00159"/>
    </source>
</evidence>
<dbReference type="InterPro" id="IPR006202">
    <property type="entry name" value="Neur_chan_lig-bd"/>
</dbReference>
<evidence type="ECO:0000256" key="2">
    <source>
        <dbReference type="ARBA" id="ARBA00022692"/>
    </source>
</evidence>
<reference evidence="9 10" key="1">
    <citation type="submission" date="2018-04" db="EMBL/GenBank/DDBJ databases">
        <authorList>
            <person name="Zhang X."/>
            <person name="Yuan J."/>
            <person name="Li F."/>
            <person name="Xiang J."/>
        </authorList>
    </citation>
    <scope>NUCLEOTIDE SEQUENCE [LARGE SCALE GENOMIC DNA]</scope>
    <source>
        <tissue evidence="9">Muscle</tissue>
    </source>
</reference>
<dbReference type="Gene3D" id="2.70.170.10">
    <property type="entry name" value="Neurotransmitter-gated ion-channel ligand-binding domain"/>
    <property type="match status" value="1"/>
</dbReference>
<keyword evidence="3 7" id="KW-1133">Transmembrane helix</keyword>
<dbReference type="InterPro" id="IPR018000">
    <property type="entry name" value="Neurotransmitter_ion_chnl_CS"/>
</dbReference>
<dbReference type="Pfam" id="PF02931">
    <property type="entry name" value="Neur_chan_LBD"/>
    <property type="match status" value="1"/>
</dbReference>
<dbReference type="Gene3D" id="2.60.120.200">
    <property type="match status" value="1"/>
</dbReference>